<accession>A0ABT1W6B5</accession>
<feature type="chain" id="PRO_5046231661" evidence="1">
    <location>
        <begin position="22"/>
        <end position="196"/>
    </location>
</feature>
<feature type="signal peptide" evidence="1">
    <location>
        <begin position="1"/>
        <end position="21"/>
    </location>
</feature>
<dbReference type="Proteomes" id="UP001524587">
    <property type="component" value="Unassembled WGS sequence"/>
</dbReference>
<sequence length="196" mass="20455">MTRSLPLLLLLLSVPLSGCMARGSDRISSVVPLDLGEGATTVQHLAPDGRQGLVVEARDPVWHAPVLMAMLPRASGARGWDVVGLENDAGARVSSLEGRGRALVLARAKVGGMPATLLFVAGPDGADTGARGEPKRMVIRTLRLQTDGDGASFDQIGVQTTRRVFCSPSEAIAMTFRTALPEGNASEDVCRASPGS</sequence>
<evidence type="ECO:0000313" key="3">
    <source>
        <dbReference type="Proteomes" id="UP001524587"/>
    </source>
</evidence>
<evidence type="ECO:0000313" key="2">
    <source>
        <dbReference type="EMBL" id="MCQ8278422.1"/>
    </source>
</evidence>
<keyword evidence="1" id="KW-0732">Signal</keyword>
<name>A0ABT1W6B5_9PROT</name>
<proteinExistence type="predicted"/>
<reference evidence="2 3" key="1">
    <citation type="submission" date="2022-06" db="EMBL/GenBank/DDBJ databases">
        <title>Endosaccharibacter gen. nov., sp. nov., endophytic bacteria isolated from sugarcane.</title>
        <authorList>
            <person name="Pitiwittayakul N."/>
            <person name="Yukphan P."/>
            <person name="Charoenyingcharoen P."/>
            <person name="Tanasupawat S."/>
        </authorList>
    </citation>
    <scope>NUCLEOTIDE SEQUENCE [LARGE SCALE GENOMIC DNA]</scope>
    <source>
        <strain evidence="2 3">KSS8</strain>
    </source>
</reference>
<dbReference type="RefSeq" id="WP_422863893.1">
    <property type="nucleotide sequence ID" value="NZ_JAMSKV010000005.1"/>
</dbReference>
<keyword evidence="3" id="KW-1185">Reference proteome</keyword>
<organism evidence="2 3">
    <name type="scientific">Endosaccharibacter trunci</name>
    <dbReference type="NCBI Taxonomy" id="2812733"/>
    <lineage>
        <taxon>Bacteria</taxon>
        <taxon>Pseudomonadati</taxon>
        <taxon>Pseudomonadota</taxon>
        <taxon>Alphaproteobacteria</taxon>
        <taxon>Acetobacterales</taxon>
        <taxon>Acetobacteraceae</taxon>
        <taxon>Endosaccharibacter</taxon>
    </lineage>
</organism>
<protein>
    <submittedName>
        <fullName evidence="2">Uncharacterized protein</fullName>
    </submittedName>
</protein>
<comment type="caution">
    <text evidence="2">The sequence shown here is derived from an EMBL/GenBank/DDBJ whole genome shotgun (WGS) entry which is preliminary data.</text>
</comment>
<gene>
    <name evidence="2" type="ORF">NFI95_08145</name>
</gene>
<dbReference type="EMBL" id="JAMSKV010000005">
    <property type="protein sequence ID" value="MCQ8278422.1"/>
    <property type="molecule type" value="Genomic_DNA"/>
</dbReference>
<evidence type="ECO:0000256" key="1">
    <source>
        <dbReference type="SAM" id="SignalP"/>
    </source>
</evidence>